<dbReference type="InterPro" id="IPR011335">
    <property type="entry name" value="Restrct_endonuc-II-like"/>
</dbReference>
<reference evidence="1 2" key="1">
    <citation type="submission" date="2020-07" db="EMBL/GenBank/DDBJ databases">
        <title>Sequencing the genomes of 1000 actinobacteria strains.</title>
        <authorList>
            <person name="Klenk H.-P."/>
        </authorList>
    </citation>
    <scope>NUCLEOTIDE SEQUENCE [LARGE SCALE GENOMIC DNA]</scope>
    <source>
        <strain evidence="1 2">LI1</strain>
    </source>
</reference>
<accession>A0A7Z0EFG3</accession>
<dbReference type="Gene3D" id="3.40.960.10">
    <property type="entry name" value="VSR Endonuclease"/>
    <property type="match status" value="1"/>
</dbReference>
<sequence length="277" mass="30329">MYTATYTGDGTRALVAERIRDARSLHVRLPEAAFFCGTTAALILGIPVPIELAARPALHVGMPSPECASRASGVIGHKLQIDPRDVGTCSGLRVTSVPRTWCDLAAVLDLEDLVAAGDRIIHYKNPLASRANLAAAIDAHPARRGRALLREALELLDERADSPPESVIRVTVVCAGIRGFHANYPVRNIRGEIIAWGDLSFPAHRVAFEYQGDYHRTEPGRWRKDLTRKARMASAGWQVIEIAGTELADRQALLELIRDTLAFYPAVHPVDLNPPTR</sequence>
<gene>
    <name evidence="1" type="ORF">HNR05_002442</name>
</gene>
<protein>
    <recommendedName>
        <fullName evidence="3">DUF559 domain-containing protein</fullName>
    </recommendedName>
</protein>
<dbReference type="EMBL" id="JACCFM010000001">
    <property type="protein sequence ID" value="NYJ20651.1"/>
    <property type="molecule type" value="Genomic_DNA"/>
</dbReference>
<evidence type="ECO:0008006" key="3">
    <source>
        <dbReference type="Google" id="ProtNLM"/>
    </source>
</evidence>
<dbReference type="RefSeq" id="WP_179579269.1">
    <property type="nucleotide sequence ID" value="NZ_JACCFM010000001.1"/>
</dbReference>
<evidence type="ECO:0000313" key="2">
    <source>
        <dbReference type="Proteomes" id="UP000537260"/>
    </source>
</evidence>
<comment type="caution">
    <text evidence="1">The sequence shown here is derived from an EMBL/GenBank/DDBJ whole genome shotgun (WGS) entry which is preliminary data.</text>
</comment>
<dbReference type="SUPFAM" id="SSF52980">
    <property type="entry name" value="Restriction endonuclease-like"/>
    <property type="match status" value="1"/>
</dbReference>
<evidence type="ECO:0000313" key="1">
    <source>
        <dbReference type="EMBL" id="NYJ20651.1"/>
    </source>
</evidence>
<dbReference type="AlphaFoldDB" id="A0A7Z0EFG3"/>
<proteinExistence type="predicted"/>
<dbReference type="Proteomes" id="UP000537260">
    <property type="component" value="Unassembled WGS sequence"/>
</dbReference>
<organism evidence="1 2">
    <name type="scientific">Glaciibacter psychrotolerans</name>
    <dbReference type="NCBI Taxonomy" id="670054"/>
    <lineage>
        <taxon>Bacteria</taxon>
        <taxon>Bacillati</taxon>
        <taxon>Actinomycetota</taxon>
        <taxon>Actinomycetes</taxon>
        <taxon>Micrococcales</taxon>
        <taxon>Microbacteriaceae</taxon>
        <taxon>Glaciibacter</taxon>
    </lineage>
</organism>
<keyword evidence="2" id="KW-1185">Reference proteome</keyword>
<name>A0A7Z0EFG3_9MICO</name>